<keyword evidence="1" id="KW-0677">Repeat</keyword>
<dbReference type="FunFam" id="1.25.40.10:FF:000073">
    <property type="entry name" value="Pentatricopeptide repeat-containing protein chloroplastic"/>
    <property type="match status" value="1"/>
</dbReference>
<feature type="repeat" description="PPR" evidence="2">
    <location>
        <begin position="276"/>
        <end position="310"/>
    </location>
</feature>
<dbReference type="InterPro" id="IPR011990">
    <property type="entry name" value="TPR-like_helical_dom_sf"/>
</dbReference>
<feature type="repeat" description="PPR" evidence="2">
    <location>
        <begin position="681"/>
        <end position="715"/>
    </location>
</feature>
<evidence type="ECO:0000313" key="3">
    <source>
        <dbReference type="EMBL" id="KAJ4831828.1"/>
    </source>
</evidence>
<reference evidence="3" key="1">
    <citation type="submission" date="2022-02" db="EMBL/GenBank/DDBJ databases">
        <authorList>
            <person name="Henning P.M."/>
            <person name="McCubbin A.G."/>
            <person name="Shore J.S."/>
        </authorList>
    </citation>
    <scope>NUCLEOTIDE SEQUENCE</scope>
    <source>
        <strain evidence="3">F60SS</strain>
        <tissue evidence="3">Leaves</tissue>
    </source>
</reference>
<feature type="repeat" description="PPR" evidence="2">
    <location>
        <begin position="920"/>
        <end position="954"/>
    </location>
</feature>
<dbReference type="InterPro" id="IPR002885">
    <property type="entry name" value="PPR_rpt"/>
</dbReference>
<accession>A0A9Q0FHZ7</accession>
<feature type="repeat" description="PPR" evidence="2">
    <location>
        <begin position="751"/>
        <end position="781"/>
    </location>
</feature>
<dbReference type="Pfam" id="PF13041">
    <property type="entry name" value="PPR_2"/>
    <property type="match status" value="5"/>
</dbReference>
<dbReference type="FunFam" id="1.25.40.10:FF:000227">
    <property type="entry name" value="Pentatricopeptide repeat-containing protein At3g13880"/>
    <property type="match status" value="1"/>
</dbReference>
<organism evidence="3 4">
    <name type="scientific">Turnera subulata</name>
    <dbReference type="NCBI Taxonomy" id="218843"/>
    <lineage>
        <taxon>Eukaryota</taxon>
        <taxon>Viridiplantae</taxon>
        <taxon>Streptophyta</taxon>
        <taxon>Embryophyta</taxon>
        <taxon>Tracheophyta</taxon>
        <taxon>Spermatophyta</taxon>
        <taxon>Magnoliopsida</taxon>
        <taxon>eudicotyledons</taxon>
        <taxon>Gunneridae</taxon>
        <taxon>Pentapetalae</taxon>
        <taxon>rosids</taxon>
        <taxon>fabids</taxon>
        <taxon>Malpighiales</taxon>
        <taxon>Passifloraceae</taxon>
        <taxon>Turnera</taxon>
    </lineage>
</organism>
<dbReference type="InterPro" id="IPR046960">
    <property type="entry name" value="PPR_At4g14850-like_plant"/>
</dbReference>
<feature type="repeat" description="PPR" evidence="2">
    <location>
        <begin position="377"/>
        <end position="411"/>
    </location>
</feature>
<keyword evidence="4" id="KW-1185">Reference proteome</keyword>
<dbReference type="SUPFAM" id="SSF48452">
    <property type="entry name" value="TPR-like"/>
    <property type="match status" value="1"/>
</dbReference>
<dbReference type="Gene3D" id="1.25.40.10">
    <property type="entry name" value="Tetratricopeptide repeat domain"/>
    <property type="match status" value="8"/>
</dbReference>
<dbReference type="Proteomes" id="UP001141552">
    <property type="component" value="Unassembled WGS sequence"/>
</dbReference>
<dbReference type="GO" id="GO:0003729">
    <property type="term" value="F:mRNA binding"/>
    <property type="evidence" value="ECO:0007669"/>
    <property type="project" value="UniProtKB-ARBA"/>
</dbReference>
<evidence type="ECO:0008006" key="5">
    <source>
        <dbReference type="Google" id="ProtNLM"/>
    </source>
</evidence>
<gene>
    <name evidence="3" type="ORF">Tsubulata_010201</name>
</gene>
<dbReference type="AlphaFoldDB" id="A0A9Q0FHZ7"/>
<name>A0A9Q0FHZ7_9ROSI</name>
<dbReference type="Pfam" id="PF20431">
    <property type="entry name" value="E_motif"/>
    <property type="match status" value="1"/>
</dbReference>
<dbReference type="GO" id="GO:0009451">
    <property type="term" value="P:RNA modification"/>
    <property type="evidence" value="ECO:0007669"/>
    <property type="project" value="InterPro"/>
</dbReference>
<feature type="repeat" description="PPR" evidence="2">
    <location>
        <begin position="109"/>
        <end position="143"/>
    </location>
</feature>
<sequence length="1099" mass="121486">MRRRFPHSFHHRHAFSTAADPVRQPPRTFTHLLQLCLQKCKQLSTHKLFGEMPHRLSHASNTAKLIHSQALKLGFSSNGQLGNSIIDLYAKCGNVDFAEKAFNSLETKDVLAWNSILSAYSKQGSLGLVTESFGLLWNGGVLPNKFTLALVASACARLGSFHSGTQVHCIALKLGFASSSYFAGALIDMYAKCNLVGDARRVFDTVVDLDTVSWTAMISGYVHVGLAEEALTMFEEMQKVGLQPDQITFATVINAYVGLGRLDDASALFFQMPSPNVVAWNMMISAHTKRGFEAEAVQFFHNMRKVGVKSTRSTLGSVLSAVGSLAALNYGLIVHAEATKQGLDSNVYVGSSLISMYAKCGKIEEARKVFDALDERNIVLWNSVLGAYAQNGYAYEAVNLFFNMNISGLHPDDFSYSSILSACACLKYLELGRQLHSLIIKNKWASNLFVGNALVDMYAKSGALEDARQQFDRIGNKDNVSWNAIIVGYVQEEDELEAFHLFQKMNMLGILPDEVSLASILSACANLKGLKEGKQLHCLSVKLGLETRLYAGSSLVDMYVKCEVIESAHKMLDSMPERTVASMNSLIAGYAQTSLEIAVTLFKQMQIEGLNSSEITYAGLLDACDGPANLNFGMQIHCHILKKGLQFDDEFLGVSLLGMYLSSHRKRDASILFSEFSYPKSAVLWTAMISGLTQNDCSLEALQLYKEMRSHNVLPDQATFVSTLRACSILSSMRNGREIHSLIFHTGLHLDELTCSALVDMYAKCGDVKSSQQVFEEMGAKVDVISWNSMIVGYAKNGYAEDAIRVFHEMKHAHVLPDDITFLGVLSACSHAGKVYEGREIFDIMINCYRMEPRSDHCACMIDLLGRWGFLKEAEEFIDKLNFVPDAKIWATMLGACRIHGDDIRGQRAAEKLIELEPQNSSAYVLLSNIHAASENWEEAKSLRERMREKGVKKLPGCSWILVGRKTNLFVSGDKSHPNAAEIDEVLMDLELTVHGCSLLLEEAKPSAESILLTIGQCQLADRIKVLRVLVTASSQGFNLAAWRLGFICALVIFRVIMPTEGGGMYKIQKMGQIGETSLKFRSDHFQIQRSGATLLQCV</sequence>
<feature type="repeat" description="PPR" evidence="2">
    <location>
        <begin position="783"/>
        <end position="817"/>
    </location>
</feature>
<feature type="repeat" description="PPR" evidence="2">
    <location>
        <begin position="210"/>
        <end position="244"/>
    </location>
</feature>
<dbReference type="InterPro" id="IPR046849">
    <property type="entry name" value="E2_motif"/>
</dbReference>
<dbReference type="EMBL" id="JAKUCV010005274">
    <property type="protein sequence ID" value="KAJ4831828.1"/>
    <property type="molecule type" value="Genomic_DNA"/>
</dbReference>
<feature type="repeat" description="PPR" evidence="2">
    <location>
        <begin position="478"/>
        <end position="512"/>
    </location>
</feature>
<dbReference type="FunFam" id="1.25.40.10:FF:000090">
    <property type="entry name" value="Pentatricopeptide repeat-containing protein, chloroplastic"/>
    <property type="match status" value="1"/>
</dbReference>
<dbReference type="Pfam" id="PF20430">
    <property type="entry name" value="Eplus_motif"/>
    <property type="match status" value="1"/>
</dbReference>
<protein>
    <recommendedName>
        <fullName evidence="5">DYW domain-containing protein</fullName>
    </recommendedName>
</protein>
<evidence type="ECO:0000256" key="2">
    <source>
        <dbReference type="PROSITE-ProRule" id="PRU00708"/>
    </source>
</evidence>
<proteinExistence type="predicted"/>
<dbReference type="InterPro" id="IPR046848">
    <property type="entry name" value="E_motif"/>
</dbReference>
<evidence type="ECO:0000256" key="1">
    <source>
        <dbReference type="ARBA" id="ARBA00022737"/>
    </source>
</evidence>
<dbReference type="Pfam" id="PF01535">
    <property type="entry name" value="PPR"/>
    <property type="match status" value="4"/>
</dbReference>
<evidence type="ECO:0000313" key="4">
    <source>
        <dbReference type="Proteomes" id="UP001141552"/>
    </source>
</evidence>
<dbReference type="PROSITE" id="PS51375">
    <property type="entry name" value="PPR"/>
    <property type="match status" value="10"/>
</dbReference>
<dbReference type="FunFam" id="1.25.40.10:FF:000344">
    <property type="entry name" value="Pentatricopeptide repeat-containing protein"/>
    <property type="match status" value="1"/>
</dbReference>
<comment type="caution">
    <text evidence="3">The sequence shown here is derived from an EMBL/GenBank/DDBJ whole genome shotgun (WGS) entry which is preliminary data.</text>
</comment>
<dbReference type="NCBIfam" id="TIGR00756">
    <property type="entry name" value="PPR"/>
    <property type="match status" value="6"/>
</dbReference>
<dbReference type="PANTHER" id="PTHR47926:SF441">
    <property type="entry name" value="PENTATRICOPEPTIDE REPEAT-CONTAINING PROTEIN"/>
    <property type="match status" value="1"/>
</dbReference>
<dbReference type="OrthoDB" id="1934782at2759"/>
<dbReference type="PANTHER" id="PTHR47926">
    <property type="entry name" value="PENTATRICOPEPTIDE REPEAT-CONTAINING PROTEIN"/>
    <property type="match status" value="1"/>
</dbReference>
<reference evidence="3" key="2">
    <citation type="journal article" date="2023" name="Plants (Basel)">
        <title>Annotation of the Turnera subulata (Passifloraceae) Draft Genome Reveals the S-Locus Evolved after the Divergence of Turneroideae from Passifloroideae in a Stepwise Manner.</title>
        <authorList>
            <person name="Henning P.M."/>
            <person name="Roalson E.H."/>
            <person name="Mir W."/>
            <person name="McCubbin A.G."/>
            <person name="Shore J.S."/>
        </authorList>
    </citation>
    <scope>NUCLEOTIDE SEQUENCE</scope>
    <source>
        <strain evidence="3">F60SS</strain>
    </source>
</reference>
<feature type="repeat" description="PPR" evidence="2">
    <location>
        <begin position="346"/>
        <end position="376"/>
    </location>
</feature>